<dbReference type="Proteomes" id="UP000503222">
    <property type="component" value="Chromosome"/>
</dbReference>
<proteinExistence type="predicted"/>
<dbReference type="EMBL" id="CP049869">
    <property type="protein sequence ID" value="QIK77578.1"/>
    <property type="molecule type" value="Genomic_DNA"/>
</dbReference>
<dbReference type="GO" id="GO:0016747">
    <property type="term" value="F:acyltransferase activity, transferring groups other than amino-acyl groups"/>
    <property type="evidence" value="ECO:0007669"/>
    <property type="project" value="InterPro"/>
</dbReference>
<accession>A0A6G7YLG4</accession>
<sequence length="185" mass="20818">MIRSAPRLETERLILRSFEKSDLDAHAATLGNPDVVRFIGGTPLGREDSCRRMMSGAGCWPLLGFGIWAVESKADGQLVGHCGFFDYQRELEPAPFDLPEMGWIFDPSVHGKGIAFEACSEALAWADRHLDAEATWAMIVPGNEPSRQLALRLGYQQIADGNYREERCWLFRRLRPEASRTPPNR</sequence>
<evidence type="ECO:0000259" key="1">
    <source>
        <dbReference type="PROSITE" id="PS51186"/>
    </source>
</evidence>
<dbReference type="InterPro" id="IPR016181">
    <property type="entry name" value="Acyl_CoA_acyltransferase"/>
</dbReference>
<dbReference type="KEGG" id="spii:G7077_00210"/>
<dbReference type="PANTHER" id="PTHR43792:SF1">
    <property type="entry name" value="N-ACETYLTRANSFERASE DOMAIN-CONTAINING PROTEIN"/>
    <property type="match status" value="1"/>
</dbReference>
<keyword evidence="3" id="KW-1185">Reference proteome</keyword>
<feature type="domain" description="N-acetyltransferase" evidence="1">
    <location>
        <begin position="13"/>
        <end position="175"/>
    </location>
</feature>
<gene>
    <name evidence="2" type="ORF">G7077_00210</name>
</gene>
<name>A0A6G7YLG4_9SPHN</name>
<evidence type="ECO:0000313" key="3">
    <source>
        <dbReference type="Proteomes" id="UP000503222"/>
    </source>
</evidence>
<evidence type="ECO:0000313" key="2">
    <source>
        <dbReference type="EMBL" id="QIK77578.1"/>
    </source>
</evidence>
<dbReference type="AlphaFoldDB" id="A0A6G7YLG4"/>
<dbReference type="InterPro" id="IPR000182">
    <property type="entry name" value="GNAT_dom"/>
</dbReference>
<dbReference type="InterPro" id="IPR051531">
    <property type="entry name" value="N-acetyltransferase"/>
</dbReference>
<keyword evidence="2" id="KW-0808">Transferase</keyword>
<organism evidence="2 3">
    <name type="scientific">Sphingomonas piscis</name>
    <dbReference type="NCBI Taxonomy" id="2714943"/>
    <lineage>
        <taxon>Bacteria</taxon>
        <taxon>Pseudomonadati</taxon>
        <taxon>Pseudomonadota</taxon>
        <taxon>Alphaproteobacteria</taxon>
        <taxon>Sphingomonadales</taxon>
        <taxon>Sphingomonadaceae</taxon>
        <taxon>Sphingomonas</taxon>
    </lineage>
</organism>
<dbReference type="RefSeq" id="WP_166409974.1">
    <property type="nucleotide sequence ID" value="NZ_CP049869.1"/>
</dbReference>
<protein>
    <submittedName>
        <fullName evidence="2">GNAT family N-acetyltransferase</fullName>
    </submittedName>
</protein>
<dbReference type="Pfam" id="PF13302">
    <property type="entry name" value="Acetyltransf_3"/>
    <property type="match status" value="1"/>
</dbReference>
<dbReference type="Gene3D" id="3.40.630.30">
    <property type="match status" value="1"/>
</dbReference>
<dbReference type="SUPFAM" id="SSF55729">
    <property type="entry name" value="Acyl-CoA N-acyltransferases (Nat)"/>
    <property type="match status" value="1"/>
</dbReference>
<dbReference type="PANTHER" id="PTHR43792">
    <property type="entry name" value="GNAT FAMILY, PUTATIVE (AFU_ORTHOLOGUE AFUA_3G00765)-RELATED-RELATED"/>
    <property type="match status" value="1"/>
</dbReference>
<dbReference type="CDD" id="cd04301">
    <property type="entry name" value="NAT_SF"/>
    <property type="match status" value="1"/>
</dbReference>
<reference evidence="2 3" key="1">
    <citation type="submission" date="2020-03" db="EMBL/GenBank/DDBJ databases">
        <title>Sphingomonas sp. nov., isolated from fish.</title>
        <authorList>
            <person name="Hyun D.-W."/>
            <person name="Bae J.-W."/>
        </authorList>
    </citation>
    <scope>NUCLEOTIDE SEQUENCE [LARGE SCALE GENOMIC DNA]</scope>
    <source>
        <strain evidence="2 3">HDW15B</strain>
    </source>
</reference>
<dbReference type="PROSITE" id="PS51186">
    <property type="entry name" value="GNAT"/>
    <property type="match status" value="1"/>
</dbReference>